<keyword evidence="3" id="KW-1185">Reference proteome</keyword>
<protein>
    <recommendedName>
        <fullName evidence="4">BTB domain-containing protein</fullName>
    </recommendedName>
</protein>
<dbReference type="RefSeq" id="XP_007736429.1">
    <property type="nucleotide sequence ID" value="XM_007738239.1"/>
</dbReference>
<proteinExistence type="predicted"/>
<dbReference type="PANTHER" id="PTHR38119:SF2">
    <property type="entry name" value="TRANSCRIPTION FACTOR DOMAIN-CONTAINING PROTEIN"/>
    <property type="match status" value="1"/>
</dbReference>
<dbReference type="HOGENOM" id="CLU_024519_3_0_1"/>
<evidence type="ECO:0000256" key="1">
    <source>
        <dbReference type="SAM" id="MobiDB-lite"/>
    </source>
</evidence>
<feature type="compositionally biased region" description="Acidic residues" evidence="1">
    <location>
        <begin position="456"/>
        <end position="469"/>
    </location>
</feature>
<sequence>MASAAKSDFPQFLDGDVLLVVSTTQTYKLHSQVLSTHSVFFAQEIAAKPPPRLNAQARRDRAAAYRFEYVTPFETGEIGKWVRKDVNEHGRIPRASASAALLPDFDNGKVANNTYKAWDWLFGIFYNREPSFVNDALAKVIADISVLIECAESVGSIDHVRDVVDLALLRQDIMLWSSILGNPVAWLELGRRVRSPTIFSEAAIHLIGQWGTLPEDDKLNIPDDLRDFLEHKANELDLAKEAIELRILGHYPQFMLRTAADKPGRPSYSSDIYMWMAVCFFRQWFAQSISDDRTRRAPDGGLNFYTALYEGGQAYLTHLDFQEFHRYFPMSIKACHVLEANMGVLKEDVKNFVSDLMVECTHLKRDDYPAITWLTCAKIDKDDLPWHIPTPKGKDDQLQTLYNQLDDENNTLAEQARQKQKKAGAVAAATSPPVARTTPAARTPARPRKRARIIEDDGDDDDDFDDVDDGSGMFIPERRDDVMADDDDEEE</sequence>
<dbReference type="STRING" id="1182542.W9XRB6"/>
<dbReference type="EMBL" id="AMGY01000007">
    <property type="protein sequence ID" value="EXJ79855.1"/>
    <property type="molecule type" value="Genomic_DNA"/>
</dbReference>
<dbReference type="PANTHER" id="PTHR38119">
    <property type="entry name" value="BTB DOMAIN-CONTAINING PROTEIN-RELATED"/>
    <property type="match status" value="1"/>
</dbReference>
<evidence type="ECO:0000313" key="2">
    <source>
        <dbReference type="EMBL" id="EXJ79855.1"/>
    </source>
</evidence>
<evidence type="ECO:0000313" key="3">
    <source>
        <dbReference type="Proteomes" id="UP000019478"/>
    </source>
</evidence>
<accession>W9XRB6</accession>
<feature type="region of interest" description="Disordered" evidence="1">
    <location>
        <begin position="414"/>
        <end position="491"/>
    </location>
</feature>
<dbReference type="AlphaFoldDB" id="W9XRB6"/>
<feature type="compositionally biased region" description="Low complexity" evidence="1">
    <location>
        <begin position="423"/>
        <end position="444"/>
    </location>
</feature>
<organism evidence="2 3">
    <name type="scientific">Capronia epimyces CBS 606.96</name>
    <dbReference type="NCBI Taxonomy" id="1182542"/>
    <lineage>
        <taxon>Eukaryota</taxon>
        <taxon>Fungi</taxon>
        <taxon>Dikarya</taxon>
        <taxon>Ascomycota</taxon>
        <taxon>Pezizomycotina</taxon>
        <taxon>Eurotiomycetes</taxon>
        <taxon>Chaetothyriomycetidae</taxon>
        <taxon>Chaetothyriales</taxon>
        <taxon>Herpotrichiellaceae</taxon>
        <taxon>Capronia</taxon>
    </lineage>
</organism>
<dbReference type="OrthoDB" id="2129688at2759"/>
<comment type="caution">
    <text evidence="2">The sequence shown here is derived from an EMBL/GenBank/DDBJ whole genome shotgun (WGS) entry which is preliminary data.</text>
</comment>
<dbReference type="Proteomes" id="UP000019478">
    <property type="component" value="Unassembled WGS sequence"/>
</dbReference>
<reference evidence="2 3" key="1">
    <citation type="submission" date="2013-03" db="EMBL/GenBank/DDBJ databases">
        <title>The Genome Sequence of Capronia epimyces CBS 606.96.</title>
        <authorList>
            <consortium name="The Broad Institute Genomics Platform"/>
            <person name="Cuomo C."/>
            <person name="de Hoog S."/>
            <person name="Gorbushina A."/>
            <person name="Walker B."/>
            <person name="Young S.K."/>
            <person name="Zeng Q."/>
            <person name="Gargeya S."/>
            <person name="Fitzgerald M."/>
            <person name="Haas B."/>
            <person name="Abouelleil A."/>
            <person name="Allen A.W."/>
            <person name="Alvarado L."/>
            <person name="Arachchi H.M."/>
            <person name="Berlin A.M."/>
            <person name="Chapman S.B."/>
            <person name="Gainer-Dewar J."/>
            <person name="Goldberg J."/>
            <person name="Griggs A."/>
            <person name="Gujja S."/>
            <person name="Hansen M."/>
            <person name="Howarth C."/>
            <person name="Imamovic A."/>
            <person name="Ireland A."/>
            <person name="Larimer J."/>
            <person name="McCowan C."/>
            <person name="Murphy C."/>
            <person name="Pearson M."/>
            <person name="Poon T.W."/>
            <person name="Priest M."/>
            <person name="Roberts A."/>
            <person name="Saif S."/>
            <person name="Shea T."/>
            <person name="Sisk P."/>
            <person name="Sykes S."/>
            <person name="Wortman J."/>
            <person name="Nusbaum C."/>
            <person name="Birren B."/>
        </authorList>
    </citation>
    <scope>NUCLEOTIDE SEQUENCE [LARGE SCALE GENOMIC DNA]</scope>
    <source>
        <strain evidence="2 3">CBS 606.96</strain>
    </source>
</reference>
<evidence type="ECO:0008006" key="4">
    <source>
        <dbReference type="Google" id="ProtNLM"/>
    </source>
</evidence>
<dbReference type="GeneID" id="19172229"/>
<gene>
    <name evidence="2" type="ORF">A1O3_08140</name>
</gene>
<name>W9XRB6_9EURO</name>
<dbReference type="eggNOG" id="ENOG502SP6B">
    <property type="taxonomic scope" value="Eukaryota"/>
</dbReference>